<evidence type="ECO:0000256" key="3">
    <source>
        <dbReference type="ARBA" id="ARBA00022448"/>
    </source>
</evidence>
<evidence type="ECO:0000256" key="8">
    <source>
        <dbReference type="ARBA" id="ARBA00023136"/>
    </source>
</evidence>
<evidence type="ECO:0000313" key="13">
    <source>
        <dbReference type="Proteomes" id="UP000198611"/>
    </source>
</evidence>
<feature type="transmembrane region" description="Helical" evidence="9">
    <location>
        <begin position="158"/>
        <end position="184"/>
    </location>
</feature>
<gene>
    <name evidence="12" type="ORF">SAMN05660831_00888</name>
</gene>
<dbReference type="PANTHER" id="PTHR11562">
    <property type="entry name" value="CATION EFFLUX PROTEIN/ ZINC TRANSPORTER"/>
    <property type="match status" value="1"/>
</dbReference>
<dbReference type="InterPro" id="IPR050681">
    <property type="entry name" value="CDF/SLC30A"/>
</dbReference>
<feature type="domain" description="Cation efflux protein cytoplasmic" evidence="11">
    <location>
        <begin position="223"/>
        <end position="292"/>
    </location>
</feature>
<feature type="transmembrane region" description="Helical" evidence="9">
    <location>
        <begin position="24"/>
        <end position="46"/>
    </location>
</feature>
<evidence type="ECO:0000256" key="6">
    <source>
        <dbReference type="ARBA" id="ARBA00022989"/>
    </source>
</evidence>
<dbReference type="Proteomes" id="UP000198611">
    <property type="component" value="Unassembled WGS sequence"/>
</dbReference>
<dbReference type="Pfam" id="PF01545">
    <property type="entry name" value="Cation_efflux"/>
    <property type="match status" value="1"/>
</dbReference>
<keyword evidence="8 9" id="KW-0472">Membrane</keyword>
<reference evidence="12 13" key="1">
    <citation type="submission" date="2016-10" db="EMBL/GenBank/DDBJ databases">
        <authorList>
            <person name="de Groot N.N."/>
        </authorList>
    </citation>
    <scope>NUCLEOTIDE SEQUENCE [LARGE SCALE GENOMIC DNA]</scope>
    <source>
        <strain evidence="12 13">HL3</strain>
    </source>
</reference>
<dbReference type="SUPFAM" id="SSF160240">
    <property type="entry name" value="Cation efflux protein cytoplasmic domain-like"/>
    <property type="match status" value="1"/>
</dbReference>
<evidence type="ECO:0000256" key="2">
    <source>
        <dbReference type="ARBA" id="ARBA00008873"/>
    </source>
</evidence>
<evidence type="ECO:0000256" key="9">
    <source>
        <dbReference type="SAM" id="Phobius"/>
    </source>
</evidence>
<name>A0A1I1QA54_9GAMM</name>
<evidence type="ECO:0000256" key="7">
    <source>
        <dbReference type="ARBA" id="ARBA00023065"/>
    </source>
</evidence>
<keyword evidence="5" id="KW-0864">Zinc transport</keyword>
<keyword evidence="6 9" id="KW-1133">Transmembrane helix</keyword>
<dbReference type="OrthoDB" id="9809646at2"/>
<feature type="transmembrane region" description="Helical" evidence="9">
    <location>
        <begin position="58"/>
        <end position="75"/>
    </location>
</feature>
<evidence type="ECO:0000256" key="1">
    <source>
        <dbReference type="ARBA" id="ARBA00004141"/>
    </source>
</evidence>
<feature type="transmembrane region" description="Helical" evidence="9">
    <location>
        <begin position="190"/>
        <end position="207"/>
    </location>
</feature>
<dbReference type="InterPro" id="IPR058533">
    <property type="entry name" value="Cation_efflux_TM"/>
</dbReference>
<dbReference type="GO" id="GO:0005385">
    <property type="term" value="F:zinc ion transmembrane transporter activity"/>
    <property type="evidence" value="ECO:0007669"/>
    <property type="project" value="TreeGrafter"/>
</dbReference>
<dbReference type="InterPro" id="IPR027470">
    <property type="entry name" value="Cation_efflux_CTD"/>
</dbReference>
<keyword evidence="3" id="KW-0813">Transport</keyword>
<dbReference type="STRING" id="1123397.SAMN05660831_00888"/>
<dbReference type="EMBL" id="FOMJ01000002">
    <property type="protein sequence ID" value="SFD15010.1"/>
    <property type="molecule type" value="Genomic_DNA"/>
</dbReference>
<dbReference type="RefSeq" id="WP_093427555.1">
    <property type="nucleotide sequence ID" value="NZ_FOMJ01000002.1"/>
</dbReference>
<dbReference type="InterPro" id="IPR036837">
    <property type="entry name" value="Cation_efflux_CTD_sf"/>
</dbReference>
<dbReference type="PANTHER" id="PTHR11562:SF17">
    <property type="entry name" value="RE54080P-RELATED"/>
    <property type="match status" value="1"/>
</dbReference>
<dbReference type="SUPFAM" id="SSF161111">
    <property type="entry name" value="Cation efflux protein transmembrane domain-like"/>
    <property type="match status" value="1"/>
</dbReference>
<dbReference type="Pfam" id="PF16916">
    <property type="entry name" value="ZT_dimer"/>
    <property type="match status" value="1"/>
</dbReference>
<protein>
    <submittedName>
        <fullName evidence="12">Cobalt-zinc-cadmium efflux system protein</fullName>
    </submittedName>
</protein>
<dbReference type="AlphaFoldDB" id="A0A1I1QA54"/>
<evidence type="ECO:0000313" key="12">
    <source>
        <dbReference type="EMBL" id="SFD15010.1"/>
    </source>
</evidence>
<dbReference type="InterPro" id="IPR002524">
    <property type="entry name" value="Cation_efflux"/>
</dbReference>
<dbReference type="NCBIfam" id="TIGR01297">
    <property type="entry name" value="CDF"/>
    <property type="match status" value="1"/>
</dbReference>
<dbReference type="Gene3D" id="1.20.1510.10">
    <property type="entry name" value="Cation efflux protein transmembrane domain"/>
    <property type="match status" value="1"/>
</dbReference>
<dbReference type="GO" id="GO:0005886">
    <property type="term" value="C:plasma membrane"/>
    <property type="evidence" value="ECO:0007669"/>
    <property type="project" value="TreeGrafter"/>
</dbReference>
<feature type="transmembrane region" description="Helical" evidence="9">
    <location>
        <begin position="87"/>
        <end position="111"/>
    </location>
</feature>
<comment type="similarity">
    <text evidence="2">Belongs to the cation diffusion facilitator (CDF) transporter (TC 2.A.4) family. SLC30A subfamily.</text>
</comment>
<sequence length="316" mass="33069">MAGHEHSHEHDHHHHHAPPSSTRVLLIAVGLTGGFAAVEAVTGWLAGSLALLGDAGHMVSDALALGLAAIAARIARIPSGRRHTWGLGRVEVLAGLFNGLFMLVIVTGIAVEAVRRLLDPGEVAGGPVMAVAALGLVVNLLVFWVLSRGEGGINIRGALLHVLGDLLGSVAALLSGAIILFTGWTPVDPLLSLLIAAVVLRASLALLREALHVMLEGVPAHLDPEEVGRDLAADPAVASLHDLHIWQAGSETVALSAHVVLREPAIWPEVLDRLQARLADHWHITHATLQPELPPTFPLQRMEGQTGVAQASPTGG</sequence>
<feature type="domain" description="Cation efflux protein transmembrane" evidence="10">
    <location>
        <begin position="25"/>
        <end position="215"/>
    </location>
</feature>
<keyword evidence="4 9" id="KW-0812">Transmembrane</keyword>
<keyword evidence="13" id="KW-1185">Reference proteome</keyword>
<organism evidence="12 13">
    <name type="scientific">Thiohalospira halophila DSM 15071</name>
    <dbReference type="NCBI Taxonomy" id="1123397"/>
    <lineage>
        <taxon>Bacteria</taxon>
        <taxon>Pseudomonadati</taxon>
        <taxon>Pseudomonadota</taxon>
        <taxon>Gammaproteobacteria</taxon>
        <taxon>Thiohalospirales</taxon>
        <taxon>Thiohalospiraceae</taxon>
        <taxon>Thiohalospira</taxon>
    </lineage>
</organism>
<comment type="subcellular location">
    <subcellularLocation>
        <location evidence="1">Membrane</location>
        <topology evidence="1">Multi-pass membrane protein</topology>
    </subcellularLocation>
</comment>
<accession>A0A1I1QA54</accession>
<evidence type="ECO:0000256" key="4">
    <source>
        <dbReference type="ARBA" id="ARBA00022692"/>
    </source>
</evidence>
<evidence type="ECO:0000256" key="5">
    <source>
        <dbReference type="ARBA" id="ARBA00022906"/>
    </source>
</evidence>
<proteinExistence type="inferred from homology"/>
<feature type="transmembrane region" description="Helical" evidence="9">
    <location>
        <begin position="123"/>
        <end position="146"/>
    </location>
</feature>
<dbReference type="InterPro" id="IPR027469">
    <property type="entry name" value="Cation_efflux_TMD_sf"/>
</dbReference>
<keyword evidence="7" id="KW-0406">Ion transport</keyword>
<keyword evidence="5" id="KW-0862">Zinc</keyword>
<evidence type="ECO:0000259" key="10">
    <source>
        <dbReference type="Pfam" id="PF01545"/>
    </source>
</evidence>
<evidence type="ECO:0000259" key="11">
    <source>
        <dbReference type="Pfam" id="PF16916"/>
    </source>
</evidence>